<accession>A0A9P5V9D5</accession>
<keyword evidence="2" id="KW-1185">Reference proteome</keyword>
<evidence type="ECO:0000313" key="2">
    <source>
        <dbReference type="Proteomes" id="UP000748756"/>
    </source>
</evidence>
<reference evidence="1" key="1">
    <citation type="journal article" date="2020" name="Fungal Divers.">
        <title>Resolving the Mortierellaceae phylogeny through synthesis of multi-gene phylogenetics and phylogenomics.</title>
        <authorList>
            <person name="Vandepol N."/>
            <person name="Liber J."/>
            <person name="Desiro A."/>
            <person name="Na H."/>
            <person name="Kennedy M."/>
            <person name="Barry K."/>
            <person name="Grigoriev I.V."/>
            <person name="Miller A.N."/>
            <person name="O'Donnell K."/>
            <person name="Stajich J.E."/>
            <person name="Bonito G."/>
        </authorList>
    </citation>
    <scope>NUCLEOTIDE SEQUENCE</scope>
    <source>
        <strain evidence="1">NRRL 6426</strain>
    </source>
</reference>
<dbReference type="OrthoDB" id="2432222at2759"/>
<dbReference type="Gene3D" id="3.80.10.10">
    <property type="entry name" value="Ribonuclease Inhibitor"/>
    <property type="match status" value="1"/>
</dbReference>
<sequence length="276" mass="32169">MCPNLTKLHILSRYTEFPIEAFAKTLEQQTWTQLTDLALTGSGGSDARLSLVTQHLPPLEHFQHESTGFGPQSFRFLHQRLFDNIRTLDMQGCHGLLSRMTLDVLTGCPLLEVFRAFSISVSDIRPNPEPWICLGLKHLEVFFMIDPTRPNEDGELAFEHLSRLEKLETLDLNLRHTWTLSWNVFSRMKRQSSLRWRLDSGLQHLSTLRRLRTLVIDSSFHDVRMEDVQWILGHWPVLERLTCSLSQDPVTRKQFVDLFEQHNVVLEAEDGWRSRL</sequence>
<organism evidence="1 2">
    <name type="scientific">Linnemannia schmuckeri</name>
    <dbReference type="NCBI Taxonomy" id="64567"/>
    <lineage>
        <taxon>Eukaryota</taxon>
        <taxon>Fungi</taxon>
        <taxon>Fungi incertae sedis</taxon>
        <taxon>Mucoromycota</taxon>
        <taxon>Mortierellomycotina</taxon>
        <taxon>Mortierellomycetes</taxon>
        <taxon>Mortierellales</taxon>
        <taxon>Mortierellaceae</taxon>
        <taxon>Linnemannia</taxon>
    </lineage>
</organism>
<evidence type="ECO:0000313" key="1">
    <source>
        <dbReference type="EMBL" id="KAF9148059.1"/>
    </source>
</evidence>
<dbReference type="SUPFAM" id="SSF52047">
    <property type="entry name" value="RNI-like"/>
    <property type="match status" value="1"/>
</dbReference>
<dbReference type="Proteomes" id="UP000748756">
    <property type="component" value="Unassembled WGS sequence"/>
</dbReference>
<proteinExistence type="predicted"/>
<gene>
    <name evidence="1" type="ORF">BG015_010237</name>
</gene>
<dbReference type="InterPro" id="IPR032675">
    <property type="entry name" value="LRR_dom_sf"/>
</dbReference>
<dbReference type="AlphaFoldDB" id="A0A9P5V9D5"/>
<protein>
    <recommendedName>
        <fullName evidence="3">F-box domain-containing protein</fullName>
    </recommendedName>
</protein>
<name>A0A9P5V9D5_9FUNG</name>
<comment type="caution">
    <text evidence="1">The sequence shown here is derived from an EMBL/GenBank/DDBJ whole genome shotgun (WGS) entry which is preliminary data.</text>
</comment>
<evidence type="ECO:0008006" key="3">
    <source>
        <dbReference type="Google" id="ProtNLM"/>
    </source>
</evidence>
<dbReference type="EMBL" id="JAAAUQ010000716">
    <property type="protein sequence ID" value="KAF9148059.1"/>
    <property type="molecule type" value="Genomic_DNA"/>
</dbReference>